<dbReference type="Gene3D" id="3.30.40.10">
    <property type="entry name" value="Zinc/RING finger domain, C3HC4 (zinc finger)"/>
    <property type="match status" value="2"/>
</dbReference>
<keyword evidence="2 4" id="KW-0863">Zinc-finger</keyword>
<evidence type="ECO:0000259" key="7">
    <source>
        <dbReference type="PROSITE" id="PS50135"/>
    </source>
</evidence>
<dbReference type="eggNOG" id="KOG4582">
    <property type="taxonomic scope" value="Eukaryota"/>
</dbReference>
<dbReference type="eggNOG" id="KOG4159">
    <property type="taxonomic scope" value="Eukaryota"/>
</dbReference>
<dbReference type="KEGG" id="mtr:11420563"/>
<dbReference type="Proteomes" id="UP000002051">
    <property type="component" value="Unassembled WGS sequence"/>
</dbReference>
<dbReference type="Proteomes" id="UP000265566">
    <property type="component" value="Chromosome 7"/>
</dbReference>
<dbReference type="GO" id="GO:0043161">
    <property type="term" value="P:proteasome-mediated ubiquitin-dependent protein catabolic process"/>
    <property type="evidence" value="ECO:0000318"/>
    <property type="project" value="GO_Central"/>
</dbReference>
<reference evidence="8 11" key="1">
    <citation type="journal article" date="2011" name="Nature">
        <title>The Medicago genome provides insight into the evolution of rhizobial symbioses.</title>
        <authorList>
            <person name="Young N.D."/>
            <person name="Debelle F."/>
            <person name="Oldroyd G.E."/>
            <person name="Geurts R."/>
            <person name="Cannon S.B."/>
            <person name="Udvardi M.K."/>
            <person name="Benedito V.A."/>
            <person name="Mayer K.F."/>
            <person name="Gouzy J."/>
            <person name="Schoof H."/>
            <person name="Van de Peer Y."/>
            <person name="Proost S."/>
            <person name="Cook D.R."/>
            <person name="Meyers B.C."/>
            <person name="Spannagl M."/>
            <person name="Cheung F."/>
            <person name="De Mita S."/>
            <person name="Krishnakumar V."/>
            <person name="Gundlach H."/>
            <person name="Zhou S."/>
            <person name="Mudge J."/>
            <person name="Bharti A.K."/>
            <person name="Murray J.D."/>
            <person name="Naoumkina M.A."/>
            <person name="Rosen B."/>
            <person name="Silverstein K.A."/>
            <person name="Tang H."/>
            <person name="Rombauts S."/>
            <person name="Zhao P.X."/>
            <person name="Zhou P."/>
            <person name="Barbe V."/>
            <person name="Bardou P."/>
            <person name="Bechner M."/>
            <person name="Bellec A."/>
            <person name="Berger A."/>
            <person name="Berges H."/>
            <person name="Bidwell S."/>
            <person name="Bisseling T."/>
            <person name="Choisne N."/>
            <person name="Couloux A."/>
            <person name="Denny R."/>
            <person name="Deshpande S."/>
            <person name="Dai X."/>
            <person name="Doyle J.J."/>
            <person name="Dudez A.M."/>
            <person name="Farmer A.D."/>
            <person name="Fouteau S."/>
            <person name="Franken C."/>
            <person name="Gibelin C."/>
            <person name="Gish J."/>
            <person name="Goldstein S."/>
            <person name="Gonzalez A.J."/>
            <person name="Green P.J."/>
            <person name="Hallab A."/>
            <person name="Hartog M."/>
            <person name="Hua A."/>
            <person name="Humphray S.J."/>
            <person name="Jeong D.H."/>
            <person name="Jing Y."/>
            <person name="Jocker A."/>
            <person name="Kenton S.M."/>
            <person name="Kim D.J."/>
            <person name="Klee K."/>
            <person name="Lai H."/>
            <person name="Lang C."/>
            <person name="Lin S."/>
            <person name="Macmil S.L."/>
            <person name="Magdelenat G."/>
            <person name="Matthews L."/>
            <person name="McCorrison J."/>
            <person name="Monaghan E.L."/>
            <person name="Mun J.H."/>
            <person name="Najar F.Z."/>
            <person name="Nicholson C."/>
            <person name="Noirot C."/>
            <person name="O'Bleness M."/>
            <person name="Paule C.R."/>
            <person name="Poulain J."/>
            <person name="Prion F."/>
            <person name="Qin B."/>
            <person name="Qu C."/>
            <person name="Retzel E.F."/>
            <person name="Riddle C."/>
            <person name="Sallet E."/>
            <person name="Samain S."/>
            <person name="Samson N."/>
            <person name="Sanders I."/>
            <person name="Saurat O."/>
            <person name="Scarpelli C."/>
            <person name="Schiex T."/>
            <person name="Segurens B."/>
            <person name="Severin A.J."/>
            <person name="Sherrier D.J."/>
            <person name="Shi R."/>
            <person name="Sims S."/>
            <person name="Singer S.R."/>
            <person name="Sinharoy S."/>
            <person name="Sterck L."/>
            <person name="Viollet A."/>
            <person name="Wang B.B."/>
            <person name="Wang K."/>
            <person name="Wang M."/>
            <person name="Wang X."/>
            <person name="Warfsmann J."/>
            <person name="Weissenbach J."/>
            <person name="White D.D."/>
            <person name="White J.D."/>
            <person name="Wiley G.B."/>
            <person name="Wincker P."/>
            <person name="Xing Y."/>
            <person name="Yang L."/>
            <person name="Yao Z."/>
            <person name="Ying F."/>
            <person name="Zhai J."/>
            <person name="Zhou L."/>
            <person name="Zuber A."/>
            <person name="Denarie J."/>
            <person name="Dixon R.A."/>
            <person name="May G.D."/>
            <person name="Schwartz D.C."/>
            <person name="Rogers J."/>
            <person name="Quetier F."/>
            <person name="Town C.D."/>
            <person name="Roe B.A."/>
        </authorList>
    </citation>
    <scope>NUCLEOTIDE SEQUENCE [LARGE SCALE GENOMIC DNA]</scope>
    <source>
        <strain evidence="8">A17</strain>
        <strain evidence="10 11">cv. Jemalong A17</strain>
    </source>
</reference>
<dbReference type="Gramene" id="rna40405">
    <property type="protein sequence ID" value="RHN45975.1"/>
    <property type="gene ID" value="gene40405"/>
</dbReference>
<name>G7L188_MEDTR</name>
<dbReference type="HOGENOM" id="CLU_039458_1_0_1"/>
<dbReference type="PROSITE" id="PS50089">
    <property type="entry name" value="ZF_RING_2"/>
    <property type="match status" value="2"/>
</dbReference>
<dbReference type="EMBL" id="PSQE01000007">
    <property type="protein sequence ID" value="RHN45975.1"/>
    <property type="molecule type" value="Genomic_DNA"/>
</dbReference>
<accession>G7L188</accession>
<evidence type="ECO:0000313" key="11">
    <source>
        <dbReference type="Proteomes" id="UP000002051"/>
    </source>
</evidence>
<dbReference type="Gene3D" id="3.30.60.90">
    <property type="match status" value="1"/>
</dbReference>
<dbReference type="SUPFAM" id="SSF57850">
    <property type="entry name" value="RING/U-box"/>
    <property type="match status" value="3"/>
</dbReference>
<keyword evidence="11" id="KW-1185">Reference proteome</keyword>
<evidence type="ECO:0000256" key="1">
    <source>
        <dbReference type="ARBA" id="ARBA00022723"/>
    </source>
</evidence>
<dbReference type="PANTHER" id="PTHR15898">
    <property type="entry name" value="BIFUNCTIONAL APOPTOSIS REGULATOR"/>
    <property type="match status" value="1"/>
</dbReference>
<feature type="domain" description="RING-type" evidence="6">
    <location>
        <begin position="24"/>
        <end position="64"/>
    </location>
</feature>
<evidence type="ECO:0000313" key="12">
    <source>
        <dbReference type="Proteomes" id="UP000265566"/>
    </source>
</evidence>
<sequence length="410" mass="46330">MENTALKNLDHDEHEEEIPDSFCCCVCLDLLYKPIVLSCGHMCCFWCIHKSMSGVRESKCPTCRHQYYHFPTVCQLLHFLLLKLYPVAYNRRTNQTLEEEKKSGYYSPQFDFDTCESQAKFGHSCSPSSSSTINLVSNSSNVGTSECMDQPGSTSHEGEPEITGTRVEEKALPLDNLTQQKISVADVMCTMCKQLLFHPVVLHCGHVYCETCVYKLADEMLRCQVCQIPHPRGFPKVCLEFDHFLEEQFPEEYAQRTDAIELKDVKLKPKTSSSCLLDNGNQGENMEWLSDPDSKAHFGVGCDFCGVLPIIGNRYKCNDCKEKIGFDLCGDCYDSRSKLPGRFNQQHTSDHSFKLVEPDPRRNIMLRLITGQLGDRSFNIQSLGNIEFTAEALGLFDGGVDNQNEPDATD</sequence>
<dbReference type="EnsemblPlants" id="AES79144">
    <property type="protein sequence ID" value="AES79144"/>
    <property type="gene ID" value="MTR_7g058430"/>
</dbReference>
<dbReference type="InterPro" id="IPR000433">
    <property type="entry name" value="Znf_ZZ"/>
</dbReference>
<dbReference type="FunFam" id="3.30.60.90:FF:000014">
    <property type="entry name" value="E3 ubiquitin-protein ligase PRT1"/>
    <property type="match status" value="1"/>
</dbReference>
<dbReference type="FunFam" id="3.30.40.10:FF:000489">
    <property type="entry name" value="E3 ubiquitin-protein ligase PRT1"/>
    <property type="match status" value="1"/>
</dbReference>
<dbReference type="GO" id="GO:0061630">
    <property type="term" value="F:ubiquitin protein ligase activity"/>
    <property type="evidence" value="ECO:0000318"/>
    <property type="project" value="GO_Central"/>
</dbReference>
<proteinExistence type="predicted"/>
<feature type="region of interest" description="Disordered" evidence="5">
    <location>
        <begin position="142"/>
        <end position="165"/>
    </location>
</feature>
<dbReference type="PANTHER" id="PTHR15898:SF20">
    <property type="entry name" value="E3 UBIQUITIN-PROTEIN LIGASE PRT1-LIKE PROTEIN"/>
    <property type="match status" value="1"/>
</dbReference>
<evidence type="ECO:0000313" key="10">
    <source>
        <dbReference type="EnsemblPlants" id="AES79144"/>
    </source>
</evidence>
<dbReference type="Pfam" id="PF13445">
    <property type="entry name" value="zf-RING_UBOX"/>
    <property type="match status" value="1"/>
</dbReference>
<keyword evidence="3" id="KW-0862">Zinc</keyword>
<feature type="domain" description="RING-type" evidence="6">
    <location>
        <begin position="189"/>
        <end position="227"/>
    </location>
</feature>
<dbReference type="PROSITE" id="PS50135">
    <property type="entry name" value="ZF_ZZ_2"/>
    <property type="match status" value="1"/>
</dbReference>
<reference evidence="8 11" key="2">
    <citation type="journal article" date="2014" name="BMC Genomics">
        <title>An improved genome release (version Mt4.0) for the model legume Medicago truncatula.</title>
        <authorList>
            <person name="Tang H."/>
            <person name="Krishnakumar V."/>
            <person name="Bidwell S."/>
            <person name="Rosen B."/>
            <person name="Chan A."/>
            <person name="Zhou S."/>
            <person name="Gentzbittel L."/>
            <person name="Childs K.L."/>
            <person name="Yandell M."/>
            <person name="Gundlach H."/>
            <person name="Mayer K.F."/>
            <person name="Schwartz D.C."/>
            <person name="Town C.D."/>
        </authorList>
    </citation>
    <scope>GENOME REANNOTATION</scope>
    <source>
        <strain evidence="10 11">cv. Jemalong A17</strain>
    </source>
</reference>
<reference evidence="10" key="3">
    <citation type="submission" date="2015-04" db="UniProtKB">
        <authorList>
            <consortium name="EnsemblPlants"/>
        </authorList>
    </citation>
    <scope>IDENTIFICATION</scope>
    <source>
        <strain evidence="10">cv. Jemalong A17</strain>
    </source>
</reference>
<evidence type="ECO:0000313" key="9">
    <source>
        <dbReference type="EMBL" id="RHN45975.1"/>
    </source>
</evidence>
<reference evidence="12" key="4">
    <citation type="journal article" date="2018" name="Nat. Plants">
        <title>Whole-genome landscape of Medicago truncatula symbiotic genes.</title>
        <authorList>
            <person name="Pecrix Y."/>
            <person name="Staton S.E."/>
            <person name="Sallet E."/>
            <person name="Lelandais-Briere C."/>
            <person name="Moreau S."/>
            <person name="Carrere S."/>
            <person name="Blein T."/>
            <person name="Jardinaud M.F."/>
            <person name="Latrasse D."/>
            <person name="Zouine M."/>
            <person name="Zahm M."/>
            <person name="Kreplak J."/>
            <person name="Mayjonade B."/>
            <person name="Satge C."/>
            <person name="Perez M."/>
            <person name="Cauet S."/>
            <person name="Marande W."/>
            <person name="Chantry-Darmon C."/>
            <person name="Lopez-Roques C."/>
            <person name="Bouchez O."/>
            <person name="Berard A."/>
            <person name="Debelle F."/>
            <person name="Munos S."/>
            <person name="Bendahmane A."/>
            <person name="Berges H."/>
            <person name="Niebel A."/>
            <person name="Buitink J."/>
            <person name="Frugier F."/>
            <person name="Benhamed M."/>
            <person name="Crespi M."/>
            <person name="Gouzy J."/>
            <person name="Gamas P."/>
        </authorList>
    </citation>
    <scope>NUCLEOTIDE SEQUENCE [LARGE SCALE GENOMIC DNA]</scope>
    <source>
        <strain evidence="12">cv. Jemalong A17</strain>
    </source>
</reference>
<organism evidence="8 11">
    <name type="scientific">Medicago truncatula</name>
    <name type="common">Barrel medic</name>
    <name type="synonym">Medicago tribuloides</name>
    <dbReference type="NCBI Taxonomy" id="3880"/>
    <lineage>
        <taxon>Eukaryota</taxon>
        <taxon>Viridiplantae</taxon>
        <taxon>Streptophyta</taxon>
        <taxon>Embryophyta</taxon>
        <taxon>Tracheophyta</taxon>
        <taxon>Spermatophyta</taxon>
        <taxon>Magnoliopsida</taxon>
        <taxon>eudicotyledons</taxon>
        <taxon>Gunneridae</taxon>
        <taxon>Pentapetalae</taxon>
        <taxon>rosids</taxon>
        <taxon>fabids</taxon>
        <taxon>Fabales</taxon>
        <taxon>Fabaceae</taxon>
        <taxon>Papilionoideae</taxon>
        <taxon>50 kb inversion clade</taxon>
        <taxon>NPAAA clade</taxon>
        <taxon>Hologalegina</taxon>
        <taxon>IRL clade</taxon>
        <taxon>Trifolieae</taxon>
        <taxon>Medicago</taxon>
    </lineage>
</organism>
<dbReference type="OrthoDB" id="6270329at2759"/>
<dbReference type="STRING" id="3880.G7L188"/>
<dbReference type="InterPro" id="IPR017907">
    <property type="entry name" value="Znf_RING_CS"/>
</dbReference>
<gene>
    <name evidence="10" type="primary">11420563</name>
    <name evidence="8" type="ordered locus">MTR_7g058430</name>
    <name evidence="9" type="ORF">MtrunA17_Chr7g0237221</name>
</gene>
<evidence type="ECO:0000313" key="8">
    <source>
        <dbReference type="EMBL" id="AES79144.2"/>
    </source>
</evidence>
<dbReference type="Pfam" id="PF00569">
    <property type="entry name" value="ZZ"/>
    <property type="match status" value="1"/>
</dbReference>
<evidence type="ECO:0000256" key="5">
    <source>
        <dbReference type="SAM" id="MobiDB-lite"/>
    </source>
</evidence>
<dbReference type="PROSITE" id="PS00518">
    <property type="entry name" value="ZF_RING_1"/>
    <property type="match status" value="1"/>
</dbReference>
<keyword evidence="1" id="KW-0479">Metal-binding</keyword>
<evidence type="ECO:0000259" key="6">
    <source>
        <dbReference type="PROSITE" id="PS50089"/>
    </source>
</evidence>
<reference evidence="9" key="5">
    <citation type="journal article" date="2018" name="Nat. Plants">
        <title>Whole-genome landscape of Medicago truncatula symbiotic genes.</title>
        <authorList>
            <person name="Pecrix Y."/>
            <person name="Gamas P."/>
            <person name="Carrere S."/>
        </authorList>
    </citation>
    <scope>NUCLEOTIDE SEQUENCE</scope>
    <source>
        <tissue evidence="9">Leaves</tissue>
    </source>
</reference>
<evidence type="ECO:0000256" key="3">
    <source>
        <dbReference type="ARBA" id="ARBA00022833"/>
    </source>
</evidence>
<dbReference type="PaxDb" id="3880-AES79144"/>
<dbReference type="InterPro" id="IPR043145">
    <property type="entry name" value="Znf_ZZ_sf"/>
</dbReference>
<accession>A0A0C3W695</accession>
<dbReference type="AlphaFoldDB" id="G7L188"/>
<evidence type="ECO:0000256" key="4">
    <source>
        <dbReference type="PROSITE-ProRule" id="PRU00228"/>
    </source>
</evidence>
<dbReference type="EMBL" id="CM001223">
    <property type="protein sequence ID" value="AES79144.2"/>
    <property type="molecule type" value="Genomic_DNA"/>
</dbReference>
<evidence type="ECO:0000256" key="2">
    <source>
        <dbReference type="ARBA" id="ARBA00022771"/>
    </source>
</evidence>
<dbReference type="GO" id="GO:0008270">
    <property type="term" value="F:zinc ion binding"/>
    <property type="evidence" value="ECO:0007669"/>
    <property type="project" value="UniProtKB-KW"/>
</dbReference>
<dbReference type="SMART" id="SM00184">
    <property type="entry name" value="RING"/>
    <property type="match status" value="2"/>
</dbReference>
<protein>
    <submittedName>
        <fullName evidence="8">E3 ubiquitin-protein ligase PRT1-like protein</fullName>
    </submittedName>
    <submittedName>
        <fullName evidence="9">Putative transcription factor C2H2 family</fullName>
    </submittedName>
</protein>
<dbReference type="InterPro" id="IPR027370">
    <property type="entry name" value="Znf-RING_euk"/>
</dbReference>
<feature type="domain" description="ZZ-type" evidence="7">
    <location>
        <begin position="297"/>
        <end position="361"/>
    </location>
</feature>
<dbReference type="FunFam" id="3.30.40.10:FF:000605">
    <property type="entry name" value="E3 ubiquitin-protein ligase PRT1"/>
    <property type="match status" value="1"/>
</dbReference>
<dbReference type="InterPro" id="IPR013083">
    <property type="entry name" value="Znf_RING/FYVE/PHD"/>
</dbReference>
<dbReference type="SMART" id="SM00291">
    <property type="entry name" value="ZnF_ZZ"/>
    <property type="match status" value="1"/>
</dbReference>
<dbReference type="InterPro" id="IPR001841">
    <property type="entry name" value="Znf_RING"/>
</dbReference>